<dbReference type="Gene3D" id="1.10.357.10">
    <property type="entry name" value="Tetracycline Repressor, domain 2"/>
    <property type="match status" value="1"/>
</dbReference>
<proteinExistence type="predicted"/>
<dbReference type="PROSITE" id="PS50977">
    <property type="entry name" value="HTH_TETR_2"/>
    <property type="match status" value="1"/>
</dbReference>
<keyword evidence="8" id="KW-1185">Reference proteome</keyword>
<name>A0A344UY78_9ACTN</name>
<evidence type="ECO:0000313" key="7">
    <source>
        <dbReference type="EMBL" id="AXE40226.1"/>
    </source>
</evidence>
<dbReference type="EMBL" id="CP025198">
    <property type="protein sequence ID" value="AXE40226.1"/>
    <property type="molecule type" value="Genomic_DNA"/>
</dbReference>
<feature type="compositionally biased region" description="Basic and acidic residues" evidence="5">
    <location>
        <begin position="12"/>
        <end position="22"/>
    </location>
</feature>
<accession>A0A344UY78</accession>
<evidence type="ECO:0000256" key="1">
    <source>
        <dbReference type="ARBA" id="ARBA00023015"/>
    </source>
</evidence>
<feature type="DNA-binding region" description="H-T-H motif" evidence="4">
    <location>
        <begin position="50"/>
        <end position="69"/>
    </location>
</feature>
<feature type="domain" description="HTH tetR-type" evidence="6">
    <location>
        <begin position="27"/>
        <end position="87"/>
    </location>
</feature>
<evidence type="ECO:0000256" key="3">
    <source>
        <dbReference type="ARBA" id="ARBA00023163"/>
    </source>
</evidence>
<keyword evidence="1" id="KW-0805">Transcription regulation</keyword>
<dbReference type="PANTHER" id="PTHR30055">
    <property type="entry name" value="HTH-TYPE TRANSCRIPTIONAL REGULATOR RUTR"/>
    <property type="match status" value="1"/>
</dbReference>
<dbReference type="AlphaFoldDB" id="A0A344UY78"/>
<feature type="region of interest" description="Disordered" evidence="5">
    <location>
        <begin position="1"/>
        <end position="27"/>
    </location>
</feature>
<dbReference type="GO" id="GO:0003700">
    <property type="term" value="F:DNA-binding transcription factor activity"/>
    <property type="evidence" value="ECO:0007669"/>
    <property type="project" value="TreeGrafter"/>
</dbReference>
<dbReference type="SUPFAM" id="SSF46689">
    <property type="entry name" value="Homeodomain-like"/>
    <property type="match status" value="1"/>
</dbReference>
<protein>
    <recommendedName>
        <fullName evidence="6">HTH tetR-type domain-containing protein</fullName>
    </recommendedName>
</protein>
<evidence type="ECO:0000256" key="2">
    <source>
        <dbReference type="ARBA" id="ARBA00023125"/>
    </source>
</evidence>
<organism evidence="7 8">
    <name type="scientific">Acidipropionibacterium virtanenii</name>
    <dbReference type="NCBI Taxonomy" id="2057246"/>
    <lineage>
        <taxon>Bacteria</taxon>
        <taxon>Bacillati</taxon>
        <taxon>Actinomycetota</taxon>
        <taxon>Actinomycetes</taxon>
        <taxon>Propionibacteriales</taxon>
        <taxon>Propionibacteriaceae</taxon>
        <taxon>Acidipropionibacterium</taxon>
    </lineage>
</organism>
<dbReference type="KEGG" id="acij:JS278_03092"/>
<dbReference type="InterPro" id="IPR009057">
    <property type="entry name" value="Homeodomain-like_sf"/>
</dbReference>
<dbReference type="Proteomes" id="UP000251995">
    <property type="component" value="Chromosome"/>
</dbReference>
<dbReference type="GO" id="GO:0000976">
    <property type="term" value="F:transcription cis-regulatory region binding"/>
    <property type="evidence" value="ECO:0007669"/>
    <property type="project" value="TreeGrafter"/>
</dbReference>
<evidence type="ECO:0000256" key="4">
    <source>
        <dbReference type="PROSITE-ProRule" id="PRU00335"/>
    </source>
</evidence>
<keyword evidence="2 4" id="KW-0238">DNA-binding</keyword>
<dbReference type="PANTHER" id="PTHR30055:SF234">
    <property type="entry name" value="HTH-TYPE TRANSCRIPTIONAL REGULATOR BETI"/>
    <property type="match status" value="1"/>
</dbReference>
<dbReference type="InterPro" id="IPR050109">
    <property type="entry name" value="HTH-type_TetR-like_transc_reg"/>
</dbReference>
<dbReference type="Pfam" id="PF00440">
    <property type="entry name" value="TetR_N"/>
    <property type="match status" value="1"/>
</dbReference>
<reference evidence="7 8" key="1">
    <citation type="submission" date="2017-12" db="EMBL/GenBank/DDBJ databases">
        <title>The whole genome sequence of the Acidipropionibacterium virtanenii sp. nov. type strain JS278.</title>
        <authorList>
            <person name="Laine P."/>
            <person name="Deptula P."/>
            <person name="Varmanen P."/>
            <person name="Auvinen P."/>
        </authorList>
    </citation>
    <scope>NUCLEOTIDE SEQUENCE [LARGE SCALE GENOMIC DNA]</scope>
    <source>
        <strain evidence="7 8">JS278</strain>
    </source>
</reference>
<evidence type="ECO:0000313" key="8">
    <source>
        <dbReference type="Proteomes" id="UP000251995"/>
    </source>
</evidence>
<sequence>MARNGVGTPSRVTDRSEVGGLRERKKRRTRATIHDAALHLAAEMGLDRVTVEEISAEADISPRTFFNYYSSKSAAVLGVTVDPLGEEERAGFLAGTGNPVGELCDLLATHVAVPPDIGPLRLLVADHPALLDDVGPQMSAIRKDLMALAAQRCGDERTAELAVSLVLTAFGVVIHSGSSPVDDLAESLRRTVREIGRLGTE</sequence>
<keyword evidence="3" id="KW-0804">Transcription</keyword>
<evidence type="ECO:0000256" key="5">
    <source>
        <dbReference type="SAM" id="MobiDB-lite"/>
    </source>
</evidence>
<gene>
    <name evidence="7" type="ORF">JS278_03092</name>
</gene>
<dbReference type="InterPro" id="IPR001647">
    <property type="entry name" value="HTH_TetR"/>
</dbReference>
<dbReference type="RefSeq" id="WP_220150002.1">
    <property type="nucleotide sequence ID" value="NZ_CP025198.1"/>
</dbReference>
<evidence type="ECO:0000259" key="6">
    <source>
        <dbReference type="PROSITE" id="PS50977"/>
    </source>
</evidence>